<dbReference type="AlphaFoldDB" id="A0A1M5YP10"/>
<feature type="region of interest" description="Disordered" evidence="1">
    <location>
        <begin position="1"/>
        <end position="29"/>
    </location>
</feature>
<reference evidence="2 3" key="1">
    <citation type="submission" date="2016-11" db="EMBL/GenBank/DDBJ databases">
        <authorList>
            <person name="Jaros S."/>
            <person name="Januszkiewicz K."/>
            <person name="Wedrychowicz H."/>
        </authorList>
    </citation>
    <scope>NUCLEOTIDE SEQUENCE [LARGE SCALE GENOMIC DNA]</scope>
    <source>
        <strain evidence="2 3">GAS138</strain>
    </source>
</reference>
<dbReference type="RefSeq" id="WP_079606563.1">
    <property type="nucleotide sequence ID" value="NZ_LT670817.1"/>
</dbReference>
<dbReference type="EMBL" id="LT670817">
    <property type="protein sequence ID" value="SHI13594.1"/>
    <property type="molecule type" value="Genomic_DNA"/>
</dbReference>
<accession>A0A1M5YP10</accession>
<sequence length="143" mass="16139">MTNETKTPRQRMGSSPPDNKPNRDALPPHRRFLPIEADDALRQQILADQMIDPEHLGTLNDFILLRTSDEEKDRVFLSTLGPESADILDDLMEVAIREMQVEQATVVGLASVIITRALDLCIAIQRQELGRLIVLRRSSEGIR</sequence>
<evidence type="ECO:0000313" key="2">
    <source>
        <dbReference type="EMBL" id="SHI13594.1"/>
    </source>
</evidence>
<evidence type="ECO:0000256" key="1">
    <source>
        <dbReference type="SAM" id="MobiDB-lite"/>
    </source>
</evidence>
<dbReference type="Proteomes" id="UP000189796">
    <property type="component" value="Chromosome I"/>
</dbReference>
<protein>
    <submittedName>
        <fullName evidence="2">Uncharacterized protein</fullName>
    </submittedName>
</protein>
<organism evidence="2 3">
    <name type="scientific">Bradyrhizobium erythrophlei</name>
    <dbReference type="NCBI Taxonomy" id="1437360"/>
    <lineage>
        <taxon>Bacteria</taxon>
        <taxon>Pseudomonadati</taxon>
        <taxon>Pseudomonadota</taxon>
        <taxon>Alphaproteobacteria</taxon>
        <taxon>Hyphomicrobiales</taxon>
        <taxon>Nitrobacteraceae</taxon>
        <taxon>Bradyrhizobium</taxon>
    </lineage>
</organism>
<evidence type="ECO:0000313" key="3">
    <source>
        <dbReference type="Proteomes" id="UP000189796"/>
    </source>
</evidence>
<name>A0A1M5YP10_9BRAD</name>
<proteinExistence type="predicted"/>
<gene>
    <name evidence="2" type="ORF">SAMN05443248_8563</name>
</gene>